<dbReference type="PROSITE" id="PS01302">
    <property type="entry name" value="UPF0758"/>
    <property type="match status" value="1"/>
</dbReference>
<dbReference type="KEGG" id="sal:Sala_1333"/>
<feature type="compositionally biased region" description="Gly residues" evidence="2">
    <location>
        <begin position="1"/>
        <end position="11"/>
    </location>
</feature>
<dbReference type="AlphaFoldDB" id="Q1GTH5"/>
<dbReference type="Pfam" id="PF04002">
    <property type="entry name" value="RadC"/>
    <property type="match status" value="1"/>
</dbReference>
<reference evidence="4 5" key="1">
    <citation type="journal article" date="2009" name="Proc. Natl. Acad. Sci. U.S.A.">
        <title>The genomic basis of trophic strategy in marine bacteria.</title>
        <authorList>
            <person name="Lauro F.M."/>
            <person name="McDougald D."/>
            <person name="Thomas T."/>
            <person name="Williams T.J."/>
            <person name="Egan S."/>
            <person name="Rice S."/>
            <person name="DeMaere M.Z."/>
            <person name="Ting L."/>
            <person name="Ertan H."/>
            <person name="Johnson J."/>
            <person name="Ferriera S."/>
            <person name="Lapidus A."/>
            <person name="Anderson I."/>
            <person name="Kyrpides N."/>
            <person name="Munk A.C."/>
            <person name="Detter C."/>
            <person name="Han C.S."/>
            <person name="Brown M.V."/>
            <person name="Robb F.T."/>
            <person name="Kjelleberg S."/>
            <person name="Cavicchioli R."/>
        </authorList>
    </citation>
    <scope>NUCLEOTIDE SEQUENCE [LARGE SCALE GENOMIC DNA]</scope>
    <source>
        <strain evidence="5">DSM 13593 / LMG 18877 / RB2256</strain>
    </source>
</reference>
<feature type="domain" description="RadC-like JAB" evidence="3">
    <location>
        <begin position="70"/>
        <end position="179"/>
    </location>
</feature>
<accession>Q1GTH5</accession>
<dbReference type="Proteomes" id="UP000006578">
    <property type="component" value="Chromosome"/>
</dbReference>
<dbReference type="EMBL" id="CP000356">
    <property type="protein sequence ID" value="ABF53047.1"/>
    <property type="molecule type" value="Genomic_DNA"/>
</dbReference>
<keyword evidence="5" id="KW-1185">Reference proteome</keyword>
<keyword evidence="1" id="KW-0645">Protease</keyword>
<feature type="region of interest" description="Disordered" evidence="2">
    <location>
        <begin position="1"/>
        <end position="31"/>
    </location>
</feature>
<dbReference type="SUPFAM" id="SSF102712">
    <property type="entry name" value="JAB1/MPN domain"/>
    <property type="match status" value="1"/>
</dbReference>
<evidence type="ECO:0000313" key="4">
    <source>
        <dbReference type="EMBL" id="ABF53047.1"/>
    </source>
</evidence>
<dbReference type="GO" id="GO:0008237">
    <property type="term" value="F:metallopeptidase activity"/>
    <property type="evidence" value="ECO:0007669"/>
    <property type="project" value="UniProtKB-KW"/>
</dbReference>
<gene>
    <name evidence="4" type="ordered locus">Sala_1333</name>
</gene>
<dbReference type="STRING" id="317655.Sala_1333"/>
<name>Q1GTH5_SPHAL</name>
<evidence type="ECO:0000256" key="2">
    <source>
        <dbReference type="SAM" id="MobiDB-lite"/>
    </source>
</evidence>
<keyword evidence="1" id="KW-0482">Metalloprotease</keyword>
<keyword evidence="1" id="KW-0378">Hydrolase</keyword>
<dbReference type="PANTHER" id="PTHR30471">
    <property type="entry name" value="DNA REPAIR PROTEIN RADC"/>
    <property type="match status" value="1"/>
</dbReference>
<protein>
    <submittedName>
        <fullName evidence="4">DNA repair protein RadC</fullName>
    </submittedName>
</protein>
<dbReference type="InterPro" id="IPR020891">
    <property type="entry name" value="UPF0758_CS"/>
</dbReference>
<dbReference type="Gene3D" id="3.40.140.10">
    <property type="entry name" value="Cytidine Deaminase, domain 2"/>
    <property type="match status" value="1"/>
</dbReference>
<dbReference type="eggNOG" id="COG2003">
    <property type="taxonomic scope" value="Bacteria"/>
</dbReference>
<evidence type="ECO:0000259" key="3">
    <source>
        <dbReference type="Pfam" id="PF04002"/>
    </source>
</evidence>
<dbReference type="InterPro" id="IPR001405">
    <property type="entry name" value="UPF0758"/>
</dbReference>
<sequence length="181" mass="19332">MLGSALHGGKGVAPSAAADPSNAGQSAVGSATHLRHATRMTIFDPVSKAATDTRRRGFVQCEGEDAVAGQLLRPQFDGDRESLLLAGFDTYQRLVRLERIDGETPRRCIIPPRCWRALLGGGAATVVMAHNHPSGIAWPSDADMAATRDAARFLRTIGVDLVDHLIFVADGHFSFRTAGML</sequence>
<dbReference type="HOGENOM" id="CLU_127687_0_0_5"/>
<evidence type="ECO:0000313" key="5">
    <source>
        <dbReference type="Proteomes" id="UP000006578"/>
    </source>
</evidence>
<evidence type="ECO:0000256" key="1">
    <source>
        <dbReference type="ARBA" id="ARBA00023049"/>
    </source>
</evidence>
<organism evidence="4 5">
    <name type="scientific">Sphingopyxis alaskensis (strain DSM 13593 / LMG 18877 / RB2256)</name>
    <name type="common">Sphingomonas alaskensis</name>
    <dbReference type="NCBI Taxonomy" id="317655"/>
    <lineage>
        <taxon>Bacteria</taxon>
        <taxon>Pseudomonadati</taxon>
        <taxon>Pseudomonadota</taxon>
        <taxon>Alphaproteobacteria</taxon>
        <taxon>Sphingomonadales</taxon>
        <taxon>Sphingomonadaceae</taxon>
        <taxon>Sphingopyxis</taxon>
    </lineage>
</organism>
<proteinExistence type="predicted"/>
<dbReference type="PANTHER" id="PTHR30471:SF3">
    <property type="entry name" value="UPF0758 PROTEIN YEES-RELATED"/>
    <property type="match status" value="1"/>
</dbReference>
<dbReference type="InterPro" id="IPR025657">
    <property type="entry name" value="RadC_JAB"/>
</dbReference>